<dbReference type="PANTHER" id="PTHR28004:SF2">
    <property type="entry name" value="D-SERINE DEHYDRATASE"/>
    <property type="match status" value="1"/>
</dbReference>
<dbReference type="Gene3D" id="2.40.37.20">
    <property type="entry name" value="D-serine dehydratase-like domain"/>
    <property type="match status" value="1"/>
</dbReference>
<keyword evidence="5" id="KW-1185">Reference proteome</keyword>
<proteinExistence type="inferred from homology"/>
<evidence type="ECO:0000313" key="5">
    <source>
        <dbReference type="Proteomes" id="UP000315540"/>
    </source>
</evidence>
<dbReference type="Pfam" id="PF01168">
    <property type="entry name" value="Ala_racemase_N"/>
    <property type="match status" value="1"/>
</dbReference>
<comment type="caution">
    <text evidence="4">The sequence shown here is derived from an EMBL/GenBank/DDBJ whole genome shotgun (WGS) entry which is preliminary data.</text>
</comment>
<dbReference type="SUPFAM" id="SSF51419">
    <property type="entry name" value="PLP-binding barrel"/>
    <property type="match status" value="1"/>
</dbReference>
<dbReference type="Pfam" id="PF14031">
    <property type="entry name" value="D-ser_dehydrat"/>
    <property type="match status" value="1"/>
</dbReference>
<dbReference type="InterPro" id="IPR029066">
    <property type="entry name" value="PLP-binding_barrel"/>
</dbReference>
<dbReference type="InterPro" id="IPR001608">
    <property type="entry name" value="Ala_racemase_N"/>
</dbReference>
<dbReference type="Proteomes" id="UP000315540">
    <property type="component" value="Unassembled WGS sequence"/>
</dbReference>
<evidence type="ECO:0000313" key="4">
    <source>
        <dbReference type="EMBL" id="TPN88966.1"/>
    </source>
</evidence>
<reference evidence="4 5" key="1">
    <citation type="submission" date="2019-06" db="EMBL/GenBank/DDBJ databases">
        <authorList>
            <person name="Meng X."/>
        </authorList>
    </citation>
    <scope>NUCLEOTIDE SEQUENCE [LARGE SCALE GENOMIC DNA]</scope>
    <source>
        <strain evidence="4 5">M625</strain>
    </source>
</reference>
<dbReference type="Gene3D" id="3.20.20.10">
    <property type="entry name" value="Alanine racemase"/>
    <property type="match status" value="1"/>
</dbReference>
<dbReference type="InterPro" id="IPR026956">
    <property type="entry name" value="D-ser_dehydrat-like_dom"/>
</dbReference>
<feature type="domain" description="D-serine dehydratase-like" evidence="3">
    <location>
        <begin position="260"/>
        <end position="350"/>
    </location>
</feature>
<comment type="similarity">
    <text evidence="1">Belongs to the DSD1 family.</text>
</comment>
<dbReference type="CDD" id="cd06821">
    <property type="entry name" value="PLPDE_III_D-TA"/>
    <property type="match status" value="1"/>
</dbReference>
<name>A0A504JD69_9FLAO</name>
<evidence type="ECO:0000259" key="3">
    <source>
        <dbReference type="SMART" id="SM01119"/>
    </source>
</evidence>
<dbReference type="InterPro" id="IPR051466">
    <property type="entry name" value="D-amino_acid_metab_enzyme"/>
</dbReference>
<dbReference type="SMART" id="SM01119">
    <property type="entry name" value="D-ser_dehydrat"/>
    <property type="match status" value="1"/>
</dbReference>
<keyword evidence="2" id="KW-0456">Lyase</keyword>
<dbReference type="EMBL" id="VFWZ01000001">
    <property type="protein sequence ID" value="TPN88966.1"/>
    <property type="molecule type" value="Genomic_DNA"/>
</dbReference>
<evidence type="ECO:0000256" key="2">
    <source>
        <dbReference type="ARBA" id="ARBA00023239"/>
    </source>
</evidence>
<evidence type="ECO:0000256" key="1">
    <source>
        <dbReference type="ARBA" id="ARBA00005323"/>
    </source>
</evidence>
<dbReference type="GO" id="GO:0008721">
    <property type="term" value="F:D-serine ammonia-lyase activity"/>
    <property type="evidence" value="ECO:0007669"/>
    <property type="project" value="TreeGrafter"/>
</dbReference>
<protein>
    <submittedName>
        <fullName evidence="4">D-TA family PLP-dependent enzyme</fullName>
    </submittedName>
</protein>
<dbReference type="AlphaFoldDB" id="A0A504JD69"/>
<dbReference type="PANTHER" id="PTHR28004">
    <property type="entry name" value="ZGC:162816-RELATED"/>
    <property type="match status" value="1"/>
</dbReference>
<dbReference type="GO" id="GO:0036088">
    <property type="term" value="P:D-serine catabolic process"/>
    <property type="evidence" value="ECO:0007669"/>
    <property type="project" value="TreeGrafter"/>
</dbReference>
<dbReference type="InterPro" id="IPR042208">
    <property type="entry name" value="D-ser_dehydrat-like_sf"/>
</dbReference>
<organism evidence="4 5">
    <name type="scientific">Aquimarina algicola</name>
    <dbReference type="NCBI Taxonomy" id="2589995"/>
    <lineage>
        <taxon>Bacteria</taxon>
        <taxon>Pseudomonadati</taxon>
        <taxon>Bacteroidota</taxon>
        <taxon>Flavobacteriia</taxon>
        <taxon>Flavobacteriales</taxon>
        <taxon>Flavobacteriaceae</taxon>
        <taxon>Aquimarina</taxon>
    </lineage>
</organism>
<gene>
    <name evidence="4" type="ORF">FHK87_01740</name>
</gene>
<dbReference type="OrthoDB" id="9788869at2"/>
<accession>A0A504JD69</accession>
<sequence>MMNWYRIENESKIDSPSILLYKERLQNNLQKMLHMVDNDTSKLMPHIKTNKMPNVVREMLSLGITQFKASTIAEAEMAAIEGAKSILIAHQLVGPKIQRFIALILAYPDTSFATIVDNKTSILQLQEKAQKLHHAIPVFIDINTGMNRSGSESKEELLQLIETLQASKNLFFKGLHAYDGHLRNKDFQLRKNEIEKGLSGTLHLFDQLRQNNKDIQLVCGGTPSFTTHLDHKERICSPGTCVFWDWGYDEKLKEQEFLFALLLITRVISKPTKDIITIDLGHKSVAAENPVQSRVKFLNLDDYELLSQSEEHGVLKVKSWEKIQVGDVLYGVPYHVCPTVNLYDNVNVICDQKYTHQWEITARKRKINI</sequence>